<gene>
    <name evidence="1" type="ORF">METZ01_LOCUS454134</name>
</gene>
<organism evidence="1">
    <name type="scientific">marine metagenome</name>
    <dbReference type="NCBI Taxonomy" id="408172"/>
    <lineage>
        <taxon>unclassified sequences</taxon>
        <taxon>metagenomes</taxon>
        <taxon>ecological metagenomes</taxon>
    </lineage>
</organism>
<accession>A0A383A163</accession>
<name>A0A383A163_9ZZZZ</name>
<dbReference type="SUPFAM" id="SSF54211">
    <property type="entry name" value="Ribosomal protein S5 domain 2-like"/>
    <property type="match status" value="1"/>
</dbReference>
<sequence>MLSKVHAAALRGVDALPVEVEVHVGPGEERVVMVGLPDAAVRESIDRVSTALTSSGYRLPP</sequence>
<evidence type="ECO:0008006" key="2">
    <source>
        <dbReference type="Google" id="ProtNLM"/>
    </source>
</evidence>
<dbReference type="InterPro" id="IPR020568">
    <property type="entry name" value="Ribosomal_Su5_D2-typ_SF"/>
</dbReference>
<reference evidence="1" key="1">
    <citation type="submission" date="2018-05" db="EMBL/GenBank/DDBJ databases">
        <authorList>
            <person name="Lanie J.A."/>
            <person name="Ng W.-L."/>
            <person name="Kazmierczak K.M."/>
            <person name="Andrzejewski T.M."/>
            <person name="Davidsen T.M."/>
            <person name="Wayne K.J."/>
            <person name="Tettelin H."/>
            <person name="Glass J.I."/>
            <person name="Rusch D."/>
            <person name="Podicherti R."/>
            <person name="Tsui H.-C.T."/>
            <person name="Winkler M.E."/>
        </authorList>
    </citation>
    <scope>NUCLEOTIDE SEQUENCE</scope>
</reference>
<dbReference type="AlphaFoldDB" id="A0A383A163"/>
<dbReference type="Pfam" id="PF13541">
    <property type="entry name" value="ChlI"/>
    <property type="match status" value="1"/>
</dbReference>
<proteinExistence type="predicted"/>
<protein>
    <recommendedName>
        <fullName evidence="2">Magnesium chelatase ChlI-like catalytic domain-containing protein</fullName>
    </recommendedName>
</protein>
<dbReference type="EMBL" id="UINC01188187">
    <property type="protein sequence ID" value="SVE01280.1"/>
    <property type="molecule type" value="Genomic_DNA"/>
</dbReference>
<feature type="non-terminal residue" evidence="1">
    <location>
        <position position="61"/>
    </location>
</feature>
<evidence type="ECO:0000313" key="1">
    <source>
        <dbReference type="EMBL" id="SVE01280.1"/>
    </source>
</evidence>